<gene>
    <name evidence="2" type="ORF">NS365_17430</name>
</gene>
<organism evidence="2 3">
    <name type="scientific">Aureimonas ureilytica</name>
    <dbReference type="NCBI Taxonomy" id="401562"/>
    <lineage>
        <taxon>Bacteria</taxon>
        <taxon>Pseudomonadati</taxon>
        <taxon>Pseudomonadota</taxon>
        <taxon>Alphaproteobacteria</taxon>
        <taxon>Hyphomicrobiales</taxon>
        <taxon>Aurantimonadaceae</taxon>
        <taxon>Aureimonas</taxon>
    </lineage>
</organism>
<reference evidence="2 3" key="1">
    <citation type="journal article" date="2016" name="Front. Microbiol.">
        <title>Genomic Resource of Rice Seed Associated Bacteria.</title>
        <authorList>
            <person name="Midha S."/>
            <person name="Bansal K."/>
            <person name="Sharma S."/>
            <person name="Kumar N."/>
            <person name="Patil P.P."/>
            <person name="Chaudhry V."/>
            <person name="Patil P.B."/>
        </authorList>
    </citation>
    <scope>NUCLEOTIDE SEQUENCE [LARGE SCALE GENOMIC DNA]</scope>
    <source>
        <strain evidence="2 3">NS365</strain>
    </source>
</reference>
<dbReference type="Gene3D" id="3.30.420.10">
    <property type="entry name" value="Ribonuclease H-like superfamily/Ribonuclease H"/>
    <property type="match status" value="1"/>
</dbReference>
<evidence type="ECO:0000259" key="1">
    <source>
        <dbReference type="SMART" id="SM00474"/>
    </source>
</evidence>
<keyword evidence="2" id="KW-0269">Exonuclease</keyword>
<comment type="caution">
    <text evidence="2">The sequence shown here is derived from an EMBL/GenBank/DDBJ whole genome shotgun (WGS) entry which is preliminary data.</text>
</comment>
<dbReference type="RefSeq" id="WP_058601570.1">
    <property type="nucleotide sequence ID" value="NZ_LDQA01000046.1"/>
</dbReference>
<keyword evidence="2" id="KW-0378">Hydrolase</keyword>
<dbReference type="AlphaFoldDB" id="A0A175RL94"/>
<keyword evidence="2" id="KW-0540">Nuclease</keyword>
<dbReference type="PATRIC" id="fig|401562.4.peg.3369"/>
<protein>
    <submittedName>
        <fullName evidence="2">3'-5' exonuclease</fullName>
    </submittedName>
</protein>
<dbReference type="GO" id="GO:0008408">
    <property type="term" value="F:3'-5' exonuclease activity"/>
    <property type="evidence" value="ECO:0007669"/>
    <property type="project" value="InterPro"/>
</dbReference>
<dbReference type="EMBL" id="LDQA01000046">
    <property type="protein sequence ID" value="KTR03754.1"/>
    <property type="molecule type" value="Genomic_DNA"/>
</dbReference>
<dbReference type="PANTHER" id="PTHR47649">
    <property type="entry name" value="RIBONUCLEASE D"/>
    <property type="match status" value="1"/>
</dbReference>
<evidence type="ECO:0000313" key="2">
    <source>
        <dbReference type="EMBL" id="KTR03754.1"/>
    </source>
</evidence>
<name>A0A175RL94_9HYPH</name>
<dbReference type="InterPro" id="IPR036397">
    <property type="entry name" value="RNaseH_sf"/>
</dbReference>
<dbReference type="Proteomes" id="UP000078529">
    <property type="component" value="Unassembled WGS sequence"/>
</dbReference>
<proteinExistence type="predicted"/>
<evidence type="ECO:0000313" key="3">
    <source>
        <dbReference type="Proteomes" id="UP000078529"/>
    </source>
</evidence>
<sequence>MTIRVHKGDLPDLSRYTGSVAIDTETLGLDTRRDRLCVVQLSPGDGTADVVQIAKGQREAPNLCKLLADTSKVKIFHYARFDIAALYHAFGVMTQPVFCTKIASRLVRTYTDRHGLKDLAKELIGVDLSKQQQSSDWAAETLTQAQLDYAASDVLYLHDLMGVLLQRLEREDRMELAKAAFDFLPTRAKLDLLGWDEEDIFSHSVARS</sequence>
<dbReference type="GO" id="GO:0006139">
    <property type="term" value="P:nucleobase-containing compound metabolic process"/>
    <property type="evidence" value="ECO:0007669"/>
    <property type="project" value="InterPro"/>
</dbReference>
<feature type="domain" description="3'-5' exonuclease" evidence="1">
    <location>
        <begin position="1"/>
        <end position="169"/>
    </location>
</feature>
<dbReference type="SMART" id="SM00474">
    <property type="entry name" value="35EXOc"/>
    <property type="match status" value="1"/>
</dbReference>
<keyword evidence="3" id="KW-1185">Reference proteome</keyword>
<dbReference type="SUPFAM" id="SSF53098">
    <property type="entry name" value="Ribonuclease H-like"/>
    <property type="match status" value="1"/>
</dbReference>
<dbReference type="InterPro" id="IPR012337">
    <property type="entry name" value="RNaseH-like_sf"/>
</dbReference>
<dbReference type="InterPro" id="IPR051086">
    <property type="entry name" value="RNase_D-like"/>
</dbReference>
<dbReference type="Pfam" id="PF01612">
    <property type="entry name" value="DNA_pol_A_exo1"/>
    <property type="match status" value="1"/>
</dbReference>
<dbReference type="InterPro" id="IPR002562">
    <property type="entry name" value="3'-5'_exonuclease_dom"/>
</dbReference>
<dbReference type="CDD" id="cd06142">
    <property type="entry name" value="RNaseD_exo"/>
    <property type="match status" value="1"/>
</dbReference>
<dbReference type="PANTHER" id="PTHR47649:SF1">
    <property type="entry name" value="RIBONUCLEASE D"/>
    <property type="match status" value="1"/>
</dbReference>
<accession>A0A175RL94</accession>
<dbReference type="GO" id="GO:0003676">
    <property type="term" value="F:nucleic acid binding"/>
    <property type="evidence" value="ECO:0007669"/>
    <property type="project" value="InterPro"/>
</dbReference>